<feature type="signal peptide" evidence="1">
    <location>
        <begin position="1"/>
        <end position="21"/>
    </location>
</feature>
<dbReference type="Pfam" id="PF01522">
    <property type="entry name" value="Polysacc_deac_1"/>
    <property type="match status" value="1"/>
</dbReference>
<evidence type="ECO:0000259" key="2">
    <source>
        <dbReference type="Pfam" id="PF01522"/>
    </source>
</evidence>
<evidence type="ECO:0000313" key="4">
    <source>
        <dbReference type="Proteomes" id="UP001218788"/>
    </source>
</evidence>
<keyword evidence="1" id="KW-0732">Signal</keyword>
<evidence type="ECO:0000256" key="1">
    <source>
        <dbReference type="SAM" id="SignalP"/>
    </source>
</evidence>
<organism evidence="3 4">
    <name type="scientific">Alteromonas gilva</name>
    <dbReference type="NCBI Taxonomy" id="2987522"/>
    <lineage>
        <taxon>Bacteria</taxon>
        <taxon>Pseudomonadati</taxon>
        <taxon>Pseudomonadota</taxon>
        <taxon>Gammaproteobacteria</taxon>
        <taxon>Alteromonadales</taxon>
        <taxon>Alteromonadaceae</taxon>
        <taxon>Alteromonas/Salinimonas group</taxon>
        <taxon>Alteromonas</taxon>
    </lineage>
</organism>
<keyword evidence="4" id="KW-1185">Reference proteome</keyword>
<gene>
    <name evidence="3" type="ORF">OIK42_04800</name>
</gene>
<dbReference type="Proteomes" id="UP001218788">
    <property type="component" value="Unassembled WGS sequence"/>
</dbReference>
<name>A0ABT5KZ83_9ALTE</name>
<dbReference type="RefSeq" id="WP_273638802.1">
    <property type="nucleotide sequence ID" value="NZ_JAQQXP010000001.1"/>
</dbReference>
<dbReference type="Gene3D" id="3.20.20.370">
    <property type="entry name" value="Glycoside hydrolase/deacetylase"/>
    <property type="match status" value="1"/>
</dbReference>
<dbReference type="InterPro" id="IPR002509">
    <property type="entry name" value="NODB_dom"/>
</dbReference>
<feature type="chain" id="PRO_5047373156" evidence="1">
    <location>
        <begin position="22"/>
        <end position="262"/>
    </location>
</feature>
<dbReference type="InterPro" id="IPR011330">
    <property type="entry name" value="Glyco_hydro/deAcase_b/a-brl"/>
</dbReference>
<evidence type="ECO:0000313" key="3">
    <source>
        <dbReference type="EMBL" id="MDC8830082.1"/>
    </source>
</evidence>
<reference evidence="3 4" key="1">
    <citation type="submission" date="2022-10" db="EMBL/GenBank/DDBJ databases">
        <title>Alteromonas sp. chi3 Genome sequencing.</title>
        <authorList>
            <person name="Park S."/>
        </authorList>
    </citation>
    <scope>NUCLEOTIDE SEQUENCE [LARGE SCALE GENOMIC DNA]</scope>
    <source>
        <strain evidence="4">chi3</strain>
    </source>
</reference>
<dbReference type="SUPFAM" id="SSF88713">
    <property type="entry name" value="Glycoside hydrolase/deacetylase"/>
    <property type="match status" value="1"/>
</dbReference>
<protein>
    <submittedName>
        <fullName evidence="3">Polysaccharide deacetylase family protein</fullName>
    </submittedName>
</protein>
<sequence length="262" mass="29180">MMQIKYLLAASLLGLVSLCEAQTADFVTWPNGAKAAVSLSYDDTLNSQLDNAIPALNNYNLKGSFYLSVSNEPLSLRMEEWRQAAKQGHELGNHTIYHPCRKTLPGRDWVADYADLHRYSLPQLEREIATTNTFLHAVDGLTERTYIPPCIDLAVNNDNTSIKPVLSKYFVGVKGVPMHLPPEQIIDLMPSGVSEQALIAYVEKAAQNGQLASIIFHGIGGDHLSVSTEAHEESLQHLASHPERFYVDSFINIMCHARDYKE</sequence>
<feature type="domain" description="NodB homology" evidence="2">
    <location>
        <begin position="33"/>
        <end position="150"/>
    </location>
</feature>
<comment type="caution">
    <text evidence="3">The sequence shown here is derived from an EMBL/GenBank/DDBJ whole genome shotgun (WGS) entry which is preliminary data.</text>
</comment>
<accession>A0ABT5KZ83</accession>
<dbReference type="CDD" id="cd10967">
    <property type="entry name" value="CE4_GLA_like_6s"/>
    <property type="match status" value="1"/>
</dbReference>
<dbReference type="EMBL" id="JAQQXP010000001">
    <property type="protein sequence ID" value="MDC8830082.1"/>
    <property type="molecule type" value="Genomic_DNA"/>
</dbReference>
<proteinExistence type="predicted"/>